<reference evidence="1 2" key="1">
    <citation type="submission" date="2018-03" db="EMBL/GenBank/DDBJ databases">
        <title>First report of an OXA-48+CTX-M-M-producing Kluyvera ascorbata clone recovered from patients admitted in a University Hospital in Madrid, Spain.</title>
        <authorList>
            <person name="Hernandez-Garcia M."/>
            <person name="Leon-Sampedro R."/>
            <person name="Perez-Viso B."/>
            <person name="Morosini M.I."/>
            <person name="Lopez-Fresnena N."/>
            <person name="Coque T.M."/>
            <person name="Bonten M."/>
            <person name="Malhotra-Kumar S."/>
            <person name="Ruiz-Garbajosa P."/>
            <person name="Canton R."/>
        </authorList>
    </citation>
    <scope>NUCLEOTIDE SEQUENCE [LARGE SCALE GENOMIC DNA]</scope>
    <source>
        <strain evidence="1 2">KA2</strain>
    </source>
</reference>
<dbReference type="RefSeq" id="WP_106927099.1">
    <property type="nucleotide sequence ID" value="NZ_CABMMU010000008.1"/>
</dbReference>
<dbReference type="GO" id="GO:0003723">
    <property type="term" value="F:RNA binding"/>
    <property type="evidence" value="ECO:0007669"/>
    <property type="project" value="InterPro"/>
</dbReference>
<evidence type="ECO:0000313" key="1">
    <source>
        <dbReference type="EMBL" id="PSR46418.1"/>
    </source>
</evidence>
<name>A0A2T2Y1U7_9ENTR</name>
<dbReference type="Proteomes" id="UP000240892">
    <property type="component" value="Unassembled WGS sequence"/>
</dbReference>
<proteinExistence type="predicted"/>
<keyword evidence="2" id="KW-1185">Reference proteome</keyword>
<dbReference type="GO" id="GO:0004519">
    <property type="term" value="F:endonuclease activity"/>
    <property type="evidence" value="ECO:0007669"/>
    <property type="project" value="InterPro"/>
</dbReference>
<dbReference type="Pfam" id="PF09907">
    <property type="entry name" value="HigB_toxin"/>
    <property type="match status" value="1"/>
</dbReference>
<organism evidence="1 2">
    <name type="scientific">Kluyvera genomosp. 2</name>
    <dbReference type="NCBI Taxonomy" id="2774054"/>
    <lineage>
        <taxon>Bacteria</taxon>
        <taxon>Pseudomonadati</taxon>
        <taxon>Pseudomonadota</taxon>
        <taxon>Gammaproteobacteria</taxon>
        <taxon>Enterobacterales</taxon>
        <taxon>Enterobacteriaceae</taxon>
        <taxon>Kluyvera</taxon>
    </lineage>
</organism>
<gene>
    <name evidence="1" type="ORF">C8256_12080</name>
</gene>
<accession>A0A2T2Y1U7</accession>
<evidence type="ECO:0000313" key="2">
    <source>
        <dbReference type="Proteomes" id="UP000240892"/>
    </source>
</evidence>
<dbReference type="AlphaFoldDB" id="A0A2T2Y1U7"/>
<comment type="caution">
    <text evidence="1">The sequence shown here is derived from an EMBL/GenBank/DDBJ whole genome shotgun (WGS) entry which is preliminary data.</text>
</comment>
<dbReference type="GO" id="GO:0110001">
    <property type="term" value="C:toxin-antitoxin complex"/>
    <property type="evidence" value="ECO:0007669"/>
    <property type="project" value="InterPro"/>
</dbReference>
<dbReference type="InterPro" id="IPR018669">
    <property type="entry name" value="Toxin_HigB"/>
</dbReference>
<sequence>MHLISMAAIDEGCGRFPQFAKEIKLLGKVIAKANCPTPEALRAFYPSLDNFKYLDKHYVVNIANNNIRVIALIFFESQKFYIRHIFNHAEYDRFTDKHRTKGNKS</sequence>
<dbReference type="EMBL" id="PYHO01000008">
    <property type="protein sequence ID" value="PSR46418.1"/>
    <property type="molecule type" value="Genomic_DNA"/>
</dbReference>
<protein>
    <submittedName>
        <fullName evidence="1">Addiction module toxin RelE</fullName>
    </submittedName>
</protein>